<accession>A0A9N9B9R1</accession>
<proteinExistence type="predicted"/>
<keyword evidence="2" id="KW-1185">Reference proteome</keyword>
<dbReference type="Gene3D" id="2.30.30.100">
    <property type="match status" value="1"/>
</dbReference>
<dbReference type="PANTHER" id="PTHR14679:SF1">
    <property type="entry name" value="GEM-ASSOCIATED PROTEIN 7"/>
    <property type="match status" value="1"/>
</dbReference>
<evidence type="ECO:0000313" key="1">
    <source>
        <dbReference type="EMBL" id="CAG8555790.1"/>
    </source>
</evidence>
<dbReference type="Pfam" id="PF11095">
    <property type="entry name" value="Gemin7"/>
    <property type="match status" value="1"/>
</dbReference>
<organism evidence="1 2">
    <name type="scientific">Funneliformis mosseae</name>
    <name type="common">Endomycorrhizal fungus</name>
    <name type="synonym">Glomus mosseae</name>
    <dbReference type="NCBI Taxonomy" id="27381"/>
    <lineage>
        <taxon>Eukaryota</taxon>
        <taxon>Fungi</taxon>
        <taxon>Fungi incertae sedis</taxon>
        <taxon>Mucoromycota</taxon>
        <taxon>Glomeromycotina</taxon>
        <taxon>Glomeromycetes</taxon>
        <taxon>Glomerales</taxon>
        <taxon>Glomeraceae</taxon>
        <taxon>Funneliformis</taxon>
    </lineage>
</organism>
<dbReference type="EMBL" id="CAJVPP010001444">
    <property type="protein sequence ID" value="CAG8555790.1"/>
    <property type="molecule type" value="Genomic_DNA"/>
</dbReference>
<protein>
    <submittedName>
        <fullName evidence="1">4110_t:CDS:1</fullName>
    </submittedName>
</protein>
<dbReference type="GO" id="GO:0000387">
    <property type="term" value="P:spliceosomal snRNP assembly"/>
    <property type="evidence" value="ECO:0007669"/>
    <property type="project" value="TreeGrafter"/>
</dbReference>
<dbReference type="PANTHER" id="PTHR14679">
    <property type="entry name" value="GEM-ASSOCIATED PROTEIN 7"/>
    <property type="match status" value="1"/>
</dbReference>
<reference evidence="1" key="1">
    <citation type="submission" date="2021-06" db="EMBL/GenBank/DDBJ databases">
        <authorList>
            <person name="Kallberg Y."/>
            <person name="Tangrot J."/>
            <person name="Rosling A."/>
        </authorList>
    </citation>
    <scope>NUCLEOTIDE SEQUENCE</scope>
    <source>
        <strain evidence="1">87-6 pot B 2015</strain>
    </source>
</reference>
<sequence length="283" mass="32352">MPLPKKGLVKEGSCSSSMQRSIFNTNVKNVDEMKALTTCSPKELKEKLDKNNKLLENEEIISKLADKGQKLRERNKLISELLQKHESNLSTSTSELENLIGKMNICEEGAKQTCVMSKITPVSLGNKKKGRFYNPSAKANQISIEESIKLQECQERLQQEIRIHALSEKFQHKTVDKKDLGSNDETGKQITTLTHFSQENNNDQKIKTLLRQRSLLFWLEANKRKPNTTARLHDKTVIKGTFKAVDANETKFRFENWESPVGIYDQVVIRGSDIEVLELEFTE</sequence>
<name>A0A9N9B9R1_FUNMO</name>
<comment type="caution">
    <text evidence="1">The sequence shown here is derived from an EMBL/GenBank/DDBJ whole genome shotgun (WGS) entry which is preliminary data.</text>
</comment>
<evidence type="ECO:0000313" key="2">
    <source>
        <dbReference type="Proteomes" id="UP000789375"/>
    </source>
</evidence>
<dbReference type="AlphaFoldDB" id="A0A9N9B9R1"/>
<gene>
    <name evidence="1" type="ORF">FMOSSE_LOCUS6705</name>
</gene>
<dbReference type="Proteomes" id="UP000789375">
    <property type="component" value="Unassembled WGS sequence"/>
</dbReference>
<dbReference type="InterPro" id="IPR020338">
    <property type="entry name" value="SMN_gemin7"/>
</dbReference>
<dbReference type="GO" id="GO:0034719">
    <property type="term" value="C:SMN-Sm protein complex"/>
    <property type="evidence" value="ECO:0007669"/>
    <property type="project" value="InterPro"/>
</dbReference>